<dbReference type="AlphaFoldDB" id="A0AAU0B4C1"/>
<reference evidence="1 2" key="1">
    <citation type="submission" date="2022-08" db="EMBL/GenBank/DDBJ databases">
        <title>Whole genome sequencing-based tracing of a 2022 introduction and outbreak of Xanthomonas hortorum pv. pelargonii.</title>
        <authorList>
            <person name="Iruegas-Bocardo F."/>
            <person name="Weisberg A.K."/>
            <person name="Riutta E.R."/>
            <person name="Kilday K."/>
            <person name="Bonkowski J.C."/>
            <person name="Creswell T."/>
            <person name="Daughtrey M.L."/>
            <person name="Rane K."/>
            <person name="Grunwald N.J."/>
            <person name="Chang J.H."/>
            <person name="Putnam M.L."/>
        </authorList>
    </citation>
    <scope>NUCLEOTIDE SEQUENCE [LARGE SCALE GENOMIC DNA]</scope>
    <source>
        <strain evidence="1 2">22-323</strain>
    </source>
</reference>
<gene>
    <name evidence="1" type="ORF">NYR97_11525</name>
</gene>
<proteinExistence type="predicted"/>
<keyword evidence="2" id="KW-1185">Reference proteome</keyword>
<protein>
    <submittedName>
        <fullName evidence="1">Uncharacterized protein</fullName>
    </submittedName>
</protein>
<dbReference type="Proteomes" id="UP001302716">
    <property type="component" value="Chromosome"/>
</dbReference>
<sequence>MADSERHSGGELERRPTEHYHFQLFVTNAKERLCGRFRLAPDRVGVEQDDGDYVELKIGLSDKPQVNVAGTDDVLEQVPVRKCVACCLDETTPKTSCRS</sequence>
<accession>A0AAU0B4C1</accession>
<dbReference type="EMBL" id="CP103836">
    <property type="protein sequence ID" value="WOB47923.1"/>
    <property type="molecule type" value="Genomic_DNA"/>
</dbReference>
<evidence type="ECO:0000313" key="2">
    <source>
        <dbReference type="Proteomes" id="UP001302716"/>
    </source>
</evidence>
<name>A0AAU0B4C1_9XANT</name>
<evidence type="ECO:0000313" key="1">
    <source>
        <dbReference type="EMBL" id="WOB47923.1"/>
    </source>
</evidence>
<organism evidence="1 2">
    <name type="scientific">Xanthomonas hydrangeae</name>
    <dbReference type="NCBI Taxonomy" id="2775159"/>
    <lineage>
        <taxon>Bacteria</taxon>
        <taxon>Pseudomonadati</taxon>
        <taxon>Pseudomonadota</taxon>
        <taxon>Gammaproteobacteria</taxon>
        <taxon>Lysobacterales</taxon>
        <taxon>Lysobacteraceae</taxon>
        <taxon>Xanthomonas</taxon>
    </lineage>
</organism>
<dbReference type="RefSeq" id="WP_316693136.1">
    <property type="nucleotide sequence ID" value="NZ_CP103836.1"/>
</dbReference>